<dbReference type="Gene3D" id="1.10.442.10">
    <property type="entry name" value="Cytochrome c oxidase subunit IV"/>
    <property type="match status" value="1"/>
</dbReference>
<keyword evidence="4 10" id="KW-0999">Mitochondrion inner membrane</keyword>
<dbReference type="InterPro" id="IPR013288">
    <property type="entry name" value="Cyt_c_oxidase_su4"/>
</dbReference>
<reference evidence="11 12" key="1">
    <citation type="submission" date="2016-04" db="EMBL/GenBank/DDBJ databases">
        <title>The genome of Intoshia linei affirms orthonectids as highly simplified spiralians.</title>
        <authorList>
            <person name="Mikhailov K.V."/>
            <person name="Slusarev G.S."/>
            <person name="Nikitin M.A."/>
            <person name="Logacheva M.D."/>
            <person name="Penin A."/>
            <person name="Aleoshin V."/>
            <person name="Panchin Y.V."/>
        </authorList>
    </citation>
    <scope>NUCLEOTIDE SEQUENCE [LARGE SCALE GENOMIC DNA]</scope>
    <source>
        <strain evidence="11">Intl2013</strain>
        <tissue evidence="11">Whole animal</tissue>
    </source>
</reference>
<evidence type="ECO:0000256" key="6">
    <source>
        <dbReference type="ARBA" id="ARBA00022989"/>
    </source>
</evidence>
<keyword evidence="9 10" id="KW-0472">Membrane</keyword>
<gene>
    <name evidence="11" type="ORF">A3Q56_02920</name>
</gene>
<dbReference type="PRINTS" id="PR01873">
    <property type="entry name" value="CYTCOXIDASE4"/>
</dbReference>
<evidence type="ECO:0000256" key="8">
    <source>
        <dbReference type="ARBA" id="ARBA00023128"/>
    </source>
</evidence>
<keyword evidence="12" id="KW-1185">Reference proteome</keyword>
<dbReference type="GO" id="GO:0006123">
    <property type="term" value="P:mitochondrial electron transport, cytochrome c to oxygen"/>
    <property type="evidence" value="ECO:0007669"/>
    <property type="project" value="InterPro"/>
</dbReference>
<comment type="pathway">
    <text evidence="10">Energy metabolism; oxidative phosphorylation.</text>
</comment>
<sequence length="257" mass="30661">MELNRDCYNISHVCAHYVFISFNVDTSVKISINLIHVRKNSKQLYEKCFNNKVNKYLIYYCEMIVSRNIIKNALKLCRFNSTAVNINPELLKDCCDLPRDKRDYGYPKLGNRDIVGFGAGGAGEYFDNIAVPMPGIRFRPNTADFYALRQLELGDWRDLTIDQKKQLYRKNFRYTYAEFQNRQNHRMPFFFGCTLIFMTAGLFYYVSLLNYIKINRPYTLQPEYKEKMVEYWIRQMQGLSHGIASYWDYDKNEWKKK</sequence>
<keyword evidence="3 10" id="KW-0812">Transmembrane</keyword>
<comment type="caution">
    <text evidence="11">The sequence shown here is derived from an EMBL/GenBank/DDBJ whole genome shotgun (WGS) entry which is preliminary data.</text>
</comment>
<feature type="transmembrane region" description="Helical" evidence="10">
    <location>
        <begin position="189"/>
        <end position="212"/>
    </location>
</feature>
<proteinExistence type="inferred from homology"/>
<dbReference type="InterPro" id="IPR004203">
    <property type="entry name" value="Cyt_c_oxidase_su4_fam"/>
</dbReference>
<comment type="subcellular location">
    <subcellularLocation>
        <location evidence="1 10">Mitochondrion inner membrane</location>
        <topology evidence="1 10">Single-pass membrane protein</topology>
    </subcellularLocation>
</comment>
<evidence type="ECO:0000256" key="9">
    <source>
        <dbReference type="ARBA" id="ARBA00023136"/>
    </source>
</evidence>
<evidence type="ECO:0000256" key="3">
    <source>
        <dbReference type="ARBA" id="ARBA00022692"/>
    </source>
</evidence>
<evidence type="ECO:0000256" key="2">
    <source>
        <dbReference type="ARBA" id="ARBA00008135"/>
    </source>
</evidence>
<dbReference type="Pfam" id="PF02936">
    <property type="entry name" value="COX4"/>
    <property type="match status" value="1"/>
</dbReference>
<evidence type="ECO:0000313" key="12">
    <source>
        <dbReference type="Proteomes" id="UP000078046"/>
    </source>
</evidence>
<evidence type="ECO:0000313" key="11">
    <source>
        <dbReference type="EMBL" id="OAF69289.1"/>
    </source>
</evidence>
<evidence type="ECO:0000256" key="1">
    <source>
        <dbReference type="ARBA" id="ARBA00004434"/>
    </source>
</evidence>
<dbReference type="PANTHER" id="PTHR10707">
    <property type="entry name" value="CYTOCHROME C OXIDASE SUBUNIT IV"/>
    <property type="match status" value="1"/>
</dbReference>
<organism evidence="11 12">
    <name type="scientific">Intoshia linei</name>
    <dbReference type="NCBI Taxonomy" id="1819745"/>
    <lineage>
        <taxon>Eukaryota</taxon>
        <taxon>Metazoa</taxon>
        <taxon>Spiralia</taxon>
        <taxon>Lophotrochozoa</taxon>
        <taxon>Mesozoa</taxon>
        <taxon>Orthonectida</taxon>
        <taxon>Rhopaluridae</taxon>
        <taxon>Intoshia</taxon>
    </lineage>
</organism>
<dbReference type="InterPro" id="IPR036639">
    <property type="entry name" value="Cyt_c_oxidase_su4_sf"/>
</dbReference>
<dbReference type="GO" id="GO:0045277">
    <property type="term" value="C:respiratory chain complex IV"/>
    <property type="evidence" value="ECO:0007669"/>
    <property type="project" value="InterPro"/>
</dbReference>
<dbReference type="GO" id="GO:0005743">
    <property type="term" value="C:mitochondrial inner membrane"/>
    <property type="evidence" value="ECO:0007669"/>
    <property type="project" value="UniProtKB-SubCell"/>
</dbReference>
<dbReference type="PANTHER" id="PTHR10707:SF10">
    <property type="entry name" value="CYTOCHROME C OXIDASE SUBUNIT 4"/>
    <property type="match status" value="1"/>
</dbReference>
<accession>A0A177B4T8</accession>
<dbReference type="AlphaFoldDB" id="A0A177B4T8"/>
<evidence type="ECO:0000256" key="5">
    <source>
        <dbReference type="ARBA" id="ARBA00022946"/>
    </source>
</evidence>
<dbReference type="EMBL" id="LWCA01000307">
    <property type="protein sequence ID" value="OAF69289.1"/>
    <property type="molecule type" value="Genomic_DNA"/>
</dbReference>
<keyword evidence="7" id="KW-0560">Oxidoreductase</keyword>
<dbReference type="SUPFAM" id="SSF81406">
    <property type="entry name" value="Mitochondrial cytochrome c oxidase subunit IV"/>
    <property type="match status" value="1"/>
</dbReference>
<dbReference type="OrthoDB" id="186013at2759"/>
<comment type="similarity">
    <text evidence="2 10">Belongs to the cytochrome c oxidase IV family.</text>
</comment>
<keyword evidence="8 10" id="KW-0496">Mitochondrion</keyword>
<dbReference type="UniPathway" id="UPA00705"/>
<keyword evidence="6 10" id="KW-1133">Transmembrane helix</keyword>
<comment type="function">
    <text evidence="10">Component of the cytochrome c oxidase, the last enzyme in the mitochondrial electron transport chain which drives oxidative phosphorylation.</text>
</comment>
<evidence type="ECO:0000256" key="10">
    <source>
        <dbReference type="RuleBase" id="RU367145"/>
    </source>
</evidence>
<evidence type="ECO:0000256" key="4">
    <source>
        <dbReference type="ARBA" id="ARBA00022792"/>
    </source>
</evidence>
<evidence type="ECO:0000256" key="7">
    <source>
        <dbReference type="ARBA" id="ARBA00023002"/>
    </source>
</evidence>
<comment type="subunit">
    <text evidence="10">Component of the cytochrome c oxidase (complex IV, CIV), a multisubunit enzyme composed of 14 subunits.</text>
</comment>
<protein>
    <recommendedName>
        <fullName evidence="10">Cytochrome c oxidase subunit 4</fullName>
    </recommendedName>
</protein>
<keyword evidence="5" id="KW-0809">Transit peptide</keyword>
<dbReference type="Proteomes" id="UP000078046">
    <property type="component" value="Unassembled WGS sequence"/>
</dbReference>
<name>A0A177B4T8_9BILA</name>
<dbReference type="GO" id="GO:0016491">
    <property type="term" value="F:oxidoreductase activity"/>
    <property type="evidence" value="ECO:0007669"/>
    <property type="project" value="UniProtKB-KW"/>
</dbReference>